<feature type="transmembrane region" description="Helical" evidence="5">
    <location>
        <begin position="136"/>
        <end position="160"/>
    </location>
</feature>
<dbReference type="Proteomes" id="UP000663851">
    <property type="component" value="Unassembled WGS sequence"/>
</dbReference>
<sequence length="311" mass="36677">MNKSEGDARTAAEPITDRYIKLYLFTSLAVPSILISIYILYKIVTDRQFRCHINNHSMIAMIIISFLDTTTELPIALQYLRAGYVQPATKSFCLFWIWYVYCLQTTNVSLMTWTSIERHIFIFHSRWVQTQRGKIIWHYVPLILCVIYIPRFYFVCIILYPCKNVFDYSSFLCGPICYSNATWLSMFDWTTNVLLPSLLIPFASVSLLVRVLFQAKKMKRTLKWRSTRKLTLQLIVISTLYLLFWFPLALVSIIRICFISTFISKTFSYYLYYTPYFVQLLMPVVCLACSPEIWPKKRRIANMPLSTQNRT</sequence>
<feature type="transmembrane region" description="Helical" evidence="5">
    <location>
        <begin position="53"/>
        <end position="76"/>
    </location>
</feature>
<feature type="transmembrane region" description="Helical" evidence="5">
    <location>
        <begin position="269"/>
        <end position="289"/>
    </location>
</feature>
<dbReference type="AlphaFoldDB" id="A0A817VCF8"/>
<evidence type="ECO:0000256" key="4">
    <source>
        <dbReference type="ARBA" id="ARBA00023136"/>
    </source>
</evidence>
<evidence type="ECO:0000313" key="7">
    <source>
        <dbReference type="EMBL" id="CAF3340407.1"/>
    </source>
</evidence>
<dbReference type="PROSITE" id="PS50262">
    <property type="entry name" value="G_PROTEIN_RECEP_F1_2"/>
    <property type="match status" value="1"/>
</dbReference>
<dbReference type="Proteomes" id="UP000663833">
    <property type="component" value="Unassembled WGS sequence"/>
</dbReference>
<proteinExistence type="predicted"/>
<feature type="transmembrane region" description="Helical" evidence="5">
    <location>
        <begin position="193"/>
        <end position="213"/>
    </location>
</feature>
<evidence type="ECO:0000256" key="3">
    <source>
        <dbReference type="ARBA" id="ARBA00022989"/>
    </source>
</evidence>
<dbReference type="PROSITE" id="PS00237">
    <property type="entry name" value="G_PROTEIN_RECEP_F1_1"/>
    <property type="match status" value="1"/>
</dbReference>
<name>A0A817VCF8_9BILA</name>
<evidence type="ECO:0000256" key="5">
    <source>
        <dbReference type="SAM" id="Phobius"/>
    </source>
</evidence>
<organism evidence="7 9">
    <name type="scientific">Rotaria socialis</name>
    <dbReference type="NCBI Taxonomy" id="392032"/>
    <lineage>
        <taxon>Eukaryota</taxon>
        <taxon>Metazoa</taxon>
        <taxon>Spiralia</taxon>
        <taxon>Gnathifera</taxon>
        <taxon>Rotifera</taxon>
        <taxon>Eurotatoria</taxon>
        <taxon>Bdelloidea</taxon>
        <taxon>Philodinida</taxon>
        <taxon>Philodinidae</taxon>
        <taxon>Rotaria</taxon>
    </lineage>
</organism>
<dbReference type="InterPro" id="IPR000276">
    <property type="entry name" value="GPCR_Rhodpsn"/>
</dbReference>
<evidence type="ECO:0000313" key="9">
    <source>
        <dbReference type="Proteomes" id="UP000663833"/>
    </source>
</evidence>
<protein>
    <recommendedName>
        <fullName evidence="6">G-protein coupled receptors family 1 profile domain-containing protein</fullName>
    </recommendedName>
</protein>
<feature type="transmembrane region" description="Helical" evidence="5">
    <location>
        <begin position="96"/>
        <end position="116"/>
    </location>
</feature>
<dbReference type="Gene3D" id="1.20.1070.10">
    <property type="entry name" value="Rhodopsin 7-helix transmembrane proteins"/>
    <property type="match status" value="1"/>
</dbReference>
<evidence type="ECO:0000259" key="6">
    <source>
        <dbReference type="PROSITE" id="PS50262"/>
    </source>
</evidence>
<feature type="domain" description="G-protein coupled receptors family 1 profile" evidence="6">
    <location>
        <begin position="35"/>
        <end position="294"/>
    </location>
</feature>
<feature type="transmembrane region" description="Helical" evidence="5">
    <location>
        <begin position="20"/>
        <end position="41"/>
    </location>
</feature>
<dbReference type="Pfam" id="PF00001">
    <property type="entry name" value="7tm_1"/>
    <property type="match status" value="1"/>
</dbReference>
<dbReference type="EMBL" id="CAJNYD010001481">
    <property type="protein sequence ID" value="CAF3340407.1"/>
    <property type="molecule type" value="Genomic_DNA"/>
</dbReference>
<reference evidence="7" key="1">
    <citation type="submission" date="2021-02" db="EMBL/GenBank/DDBJ databases">
        <authorList>
            <person name="Nowell W R."/>
        </authorList>
    </citation>
    <scope>NUCLEOTIDE SEQUENCE</scope>
</reference>
<dbReference type="InterPro" id="IPR017452">
    <property type="entry name" value="GPCR_Rhodpsn_7TM"/>
</dbReference>
<dbReference type="GO" id="GO:0004930">
    <property type="term" value="F:G protein-coupled receptor activity"/>
    <property type="evidence" value="ECO:0007669"/>
    <property type="project" value="InterPro"/>
</dbReference>
<comment type="caution">
    <text evidence="7">The sequence shown here is derived from an EMBL/GenBank/DDBJ whole genome shotgun (WGS) entry which is preliminary data.</text>
</comment>
<keyword evidence="4 5" id="KW-0472">Membrane</keyword>
<dbReference type="GO" id="GO:0016020">
    <property type="term" value="C:membrane"/>
    <property type="evidence" value="ECO:0007669"/>
    <property type="project" value="UniProtKB-SubCell"/>
</dbReference>
<keyword evidence="3 5" id="KW-1133">Transmembrane helix</keyword>
<dbReference type="EMBL" id="CAJOBO010002174">
    <property type="protein sequence ID" value="CAF4435744.1"/>
    <property type="molecule type" value="Genomic_DNA"/>
</dbReference>
<feature type="transmembrane region" description="Helical" evidence="5">
    <location>
        <begin position="234"/>
        <end position="263"/>
    </location>
</feature>
<evidence type="ECO:0000313" key="8">
    <source>
        <dbReference type="EMBL" id="CAF4435744.1"/>
    </source>
</evidence>
<evidence type="ECO:0000256" key="1">
    <source>
        <dbReference type="ARBA" id="ARBA00004370"/>
    </source>
</evidence>
<comment type="subcellular location">
    <subcellularLocation>
        <location evidence="1">Membrane</location>
    </subcellularLocation>
</comment>
<gene>
    <name evidence="8" type="ORF">HFQ381_LOCUS22717</name>
    <name evidence="7" type="ORF">LUA448_LOCUS12091</name>
</gene>
<dbReference type="SUPFAM" id="SSF81321">
    <property type="entry name" value="Family A G protein-coupled receptor-like"/>
    <property type="match status" value="1"/>
</dbReference>
<accession>A0A817VCF8</accession>
<keyword evidence="2 5" id="KW-0812">Transmembrane</keyword>
<evidence type="ECO:0000256" key="2">
    <source>
        <dbReference type="ARBA" id="ARBA00022692"/>
    </source>
</evidence>